<comment type="pathway">
    <text evidence="7">tRNA modification; N(7)-methylguanine-tRNA biosynthesis.</text>
</comment>
<feature type="binding site" evidence="7">
    <location>
        <position position="74"/>
    </location>
    <ligand>
        <name>S-adenosyl-L-methionine</name>
        <dbReference type="ChEBI" id="CHEBI:59789"/>
    </ligand>
</feature>
<name>A0A3P3W5I3_9MICO</name>
<feature type="compositionally biased region" description="Basic and acidic residues" evidence="8">
    <location>
        <begin position="213"/>
        <end position="225"/>
    </location>
</feature>
<feature type="binding site" evidence="7">
    <location>
        <position position="164"/>
    </location>
    <ligand>
        <name>substrate</name>
    </ligand>
</feature>
<feature type="binding site" evidence="7">
    <location>
        <begin position="245"/>
        <end position="248"/>
    </location>
    <ligand>
        <name>substrate</name>
    </ligand>
</feature>
<organism evidence="9 10">
    <name type="scientific">Gulosibacter macacae</name>
    <dbReference type="NCBI Taxonomy" id="2488791"/>
    <lineage>
        <taxon>Bacteria</taxon>
        <taxon>Bacillati</taxon>
        <taxon>Actinomycetota</taxon>
        <taxon>Actinomycetes</taxon>
        <taxon>Micrococcales</taxon>
        <taxon>Microbacteriaceae</taxon>
        <taxon>Gulosibacter</taxon>
    </lineage>
</organism>
<evidence type="ECO:0000256" key="8">
    <source>
        <dbReference type="SAM" id="MobiDB-lite"/>
    </source>
</evidence>
<dbReference type="UniPathway" id="UPA00989"/>
<dbReference type="OrthoDB" id="9802090at2"/>
<keyword evidence="10" id="KW-1185">Reference proteome</keyword>
<evidence type="ECO:0000256" key="6">
    <source>
        <dbReference type="ARBA" id="ARBA00022694"/>
    </source>
</evidence>
<comment type="caution">
    <text evidence="7">Lacks conserved residue(s) required for the propagation of feature annotation.</text>
</comment>
<dbReference type="PANTHER" id="PTHR23417:SF14">
    <property type="entry name" value="PENTACOTRIPEPTIDE-REPEAT REGION OF PRORP DOMAIN-CONTAINING PROTEIN"/>
    <property type="match status" value="1"/>
</dbReference>
<dbReference type="InterPro" id="IPR029063">
    <property type="entry name" value="SAM-dependent_MTases_sf"/>
</dbReference>
<accession>A0A3P3W5I3</accession>
<keyword evidence="5 7" id="KW-0949">S-adenosyl-L-methionine</keyword>
<dbReference type="Gene3D" id="3.40.50.150">
    <property type="entry name" value="Vaccinia Virus protein VP39"/>
    <property type="match status" value="1"/>
</dbReference>
<dbReference type="SUPFAM" id="SSF53335">
    <property type="entry name" value="S-adenosyl-L-methionine-dependent methyltransferases"/>
    <property type="match status" value="1"/>
</dbReference>
<dbReference type="PANTHER" id="PTHR23417">
    <property type="entry name" value="3-DEOXY-D-MANNO-OCTULOSONIC-ACID TRANSFERASE/TRNA GUANINE-N 7 - -METHYLTRANSFERASE"/>
    <property type="match status" value="1"/>
</dbReference>
<evidence type="ECO:0000256" key="2">
    <source>
        <dbReference type="ARBA" id="ARBA00003015"/>
    </source>
</evidence>
<comment type="function">
    <text evidence="2 7">Catalyzes the formation of N(7)-methylguanine at position 46 (m7G46) in tRNA.</text>
</comment>
<evidence type="ECO:0000256" key="7">
    <source>
        <dbReference type="HAMAP-Rule" id="MF_01057"/>
    </source>
</evidence>
<feature type="binding site" evidence="7">
    <location>
        <position position="160"/>
    </location>
    <ligand>
        <name>S-adenosyl-L-methionine</name>
        <dbReference type="ChEBI" id="CHEBI:59789"/>
    </ligand>
</feature>
<reference evidence="9 10" key="1">
    <citation type="submission" date="2018-11" db="EMBL/GenBank/DDBJ databases">
        <title>YIM 102482-1 draft genome.</title>
        <authorList>
            <person name="Li G."/>
            <person name="Jiang Y."/>
        </authorList>
    </citation>
    <scope>NUCLEOTIDE SEQUENCE [LARGE SCALE GENOMIC DNA]</scope>
    <source>
        <strain evidence="9 10">YIM 102482-1</strain>
    </source>
</reference>
<evidence type="ECO:0000256" key="4">
    <source>
        <dbReference type="ARBA" id="ARBA00022679"/>
    </source>
</evidence>
<dbReference type="InterPro" id="IPR003358">
    <property type="entry name" value="tRNA_(Gua-N-7)_MeTrfase_Trmb"/>
</dbReference>
<dbReference type="EMBL" id="RQVS01000003">
    <property type="protein sequence ID" value="RRJ87993.1"/>
    <property type="molecule type" value="Genomic_DNA"/>
</dbReference>
<dbReference type="EC" id="2.1.1.33" evidence="7"/>
<dbReference type="InterPro" id="IPR055361">
    <property type="entry name" value="tRNA_methyltr_TrmB_bact"/>
</dbReference>
<dbReference type="AlphaFoldDB" id="A0A3P3W5I3"/>
<dbReference type="Proteomes" id="UP000274391">
    <property type="component" value="Unassembled WGS sequence"/>
</dbReference>
<keyword evidence="6 7" id="KW-0819">tRNA processing</keyword>
<proteinExistence type="inferred from homology"/>
<dbReference type="GO" id="GO:0043527">
    <property type="term" value="C:tRNA methyltransferase complex"/>
    <property type="evidence" value="ECO:0007669"/>
    <property type="project" value="TreeGrafter"/>
</dbReference>
<keyword evidence="3 7" id="KW-0489">Methyltransferase</keyword>
<keyword evidence="4 7" id="KW-0808">Transferase</keyword>
<dbReference type="Pfam" id="PF02390">
    <property type="entry name" value="Methyltransf_4"/>
    <property type="match status" value="2"/>
</dbReference>
<feature type="region of interest" description="Disordered" evidence="8">
    <location>
        <begin position="213"/>
        <end position="235"/>
    </location>
</feature>
<evidence type="ECO:0000256" key="1">
    <source>
        <dbReference type="ARBA" id="ARBA00000142"/>
    </source>
</evidence>
<comment type="catalytic activity">
    <reaction evidence="1 7">
        <text>guanosine(46) in tRNA + S-adenosyl-L-methionine = N(7)-methylguanosine(46) in tRNA + S-adenosyl-L-homocysteine</text>
        <dbReference type="Rhea" id="RHEA:42708"/>
        <dbReference type="Rhea" id="RHEA-COMP:10188"/>
        <dbReference type="Rhea" id="RHEA-COMP:10189"/>
        <dbReference type="ChEBI" id="CHEBI:57856"/>
        <dbReference type="ChEBI" id="CHEBI:59789"/>
        <dbReference type="ChEBI" id="CHEBI:74269"/>
        <dbReference type="ChEBI" id="CHEBI:74480"/>
        <dbReference type="EC" id="2.1.1.33"/>
    </reaction>
</comment>
<feature type="binding site" evidence="7">
    <location>
        <position position="196"/>
    </location>
    <ligand>
        <name>substrate</name>
    </ligand>
</feature>
<feature type="binding site" evidence="7">
    <location>
        <position position="101"/>
    </location>
    <ligand>
        <name>S-adenosyl-L-methionine</name>
        <dbReference type="ChEBI" id="CHEBI:59789"/>
    </ligand>
</feature>
<dbReference type="PROSITE" id="PS51625">
    <property type="entry name" value="SAM_MT_TRMB"/>
    <property type="match status" value="1"/>
</dbReference>
<comment type="similarity">
    <text evidence="7">Belongs to the class I-like SAM-binding methyltransferase superfamily. TrmB family.</text>
</comment>
<evidence type="ECO:0000313" key="9">
    <source>
        <dbReference type="EMBL" id="RRJ87993.1"/>
    </source>
</evidence>
<comment type="caution">
    <text evidence="9">The sequence shown here is derived from an EMBL/GenBank/DDBJ whole genome shotgun (WGS) entry which is preliminary data.</text>
</comment>
<dbReference type="GO" id="GO:0008176">
    <property type="term" value="F:tRNA (guanine(46)-N7)-methyltransferase activity"/>
    <property type="evidence" value="ECO:0007669"/>
    <property type="project" value="UniProtKB-UniRule"/>
</dbReference>
<dbReference type="HAMAP" id="MF_01057">
    <property type="entry name" value="tRNA_methyltr_TrmB"/>
    <property type="match status" value="1"/>
</dbReference>
<evidence type="ECO:0000313" key="10">
    <source>
        <dbReference type="Proteomes" id="UP000274391"/>
    </source>
</evidence>
<gene>
    <name evidence="7" type="primary">trmB</name>
    <name evidence="9" type="ORF">EG850_03455</name>
</gene>
<evidence type="ECO:0000256" key="3">
    <source>
        <dbReference type="ARBA" id="ARBA00022603"/>
    </source>
</evidence>
<protein>
    <recommendedName>
        <fullName evidence="7">tRNA (guanine-N(7)-)-methyltransferase</fullName>
        <ecNumber evidence="7">2.1.1.33</ecNumber>
    </recommendedName>
    <alternativeName>
        <fullName evidence="7">tRNA (guanine(46)-N(7))-methyltransferase</fullName>
    </alternativeName>
    <alternativeName>
        <fullName evidence="7">tRNA(m7G46)-methyltransferase</fullName>
    </alternativeName>
</protein>
<sequence length="266" mass="28923">MARDFEDVLEEHGPRYLIPVEPGPATASIADSFVDLDAAFGRRAPLVVEIGPGNGEQLAHAAAAHPEWNFLAVEGWHPGAARCVANAARAGVNNVRILEADAAQALPIVFGLEVVDDPEMVAGGFGVDAYGTGVTTGAVDASRPGAANPRAQEAWTFFPDPWRKARHHKRRLVSEVFARTVAGMLEPGGIWRLATDWRDYAWQMRDVVEASEHFDNPHLGERPDAEDPEPARGGFAPRFEGRLLTHFEERGHAAGRVPHDIVGVRR</sequence>
<evidence type="ECO:0000256" key="5">
    <source>
        <dbReference type="ARBA" id="ARBA00022691"/>
    </source>
</evidence>
<feature type="binding site" evidence="7">
    <location>
        <position position="49"/>
    </location>
    <ligand>
        <name>S-adenosyl-L-methionine</name>
        <dbReference type="ChEBI" id="CHEBI:59789"/>
    </ligand>
</feature>